<protein>
    <submittedName>
        <fullName evidence="1">Four helix bundle protein</fullName>
    </submittedName>
</protein>
<proteinExistence type="predicted"/>
<evidence type="ECO:0000313" key="1">
    <source>
        <dbReference type="EMBL" id="PIS15785.1"/>
    </source>
</evidence>
<dbReference type="PANTHER" id="PTHR38471:SF2">
    <property type="entry name" value="FOUR HELIX BUNDLE PROTEIN"/>
    <property type="match status" value="1"/>
</dbReference>
<name>A0A2H0WT36_9BACT</name>
<dbReference type="Gene3D" id="1.20.1440.60">
    <property type="entry name" value="23S rRNA-intervening sequence"/>
    <property type="match status" value="1"/>
</dbReference>
<comment type="caution">
    <text evidence="1">The sequence shown here is derived from an EMBL/GenBank/DDBJ whole genome shotgun (WGS) entry which is preliminary data.</text>
</comment>
<dbReference type="EMBL" id="PEZG01000041">
    <property type="protein sequence ID" value="PIS15785.1"/>
    <property type="molecule type" value="Genomic_DNA"/>
</dbReference>
<evidence type="ECO:0000313" key="2">
    <source>
        <dbReference type="Proteomes" id="UP000231198"/>
    </source>
</evidence>
<accession>A0A2H0WT36</accession>
<sequence length="122" mass="13679">MIQNQEYKKKLIARGITLGRKTILLIDRFPNKKSAWVIADQLLRASTSVGANISEAQAAASKKDFINFLNYSLKSANETKFWLILSKDLSNILVNDINILLSETIELSNILGSSIKKLKNIE</sequence>
<dbReference type="PANTHER" id="PTHR38471">
    <property type="entry name" value="FOUR HELIX BUNDLE PROTEIN"/>
    <property type="match status" value="1"/>
</dbReference>
<organism evidence="1 2">
    <name type="scientific">Candidatus Roizmanbacteria bacterium CG09_land_8_20_14_0_10_41_9</name>
    <dbReference type="NCBI Taxonomy" id="1974850"/>
    <lineage>
        <taxon>Bacteria</taxon>
        <taxon>Candidatus Roizmaniibacteriota</taxon>
    </lineage>
</organism>
<dbReference type="Pfam" id="PF05635">
    <property type="entry name" value="23S_rRNA_IVP"/>
    <property type="match status" value="1"/>
</dbReference>
<gene>
    <name evidence="1" type="ORF">COT62_01880</name>
</gene>
<dbReference type="Proteomes" id="UP000231198">
    <property type="component" value="Unassembled WGS sequence"/>
</dbReference>
<dbReference type="AlphaFoldDB" id="A0A2H0WT36"/>
<dbReference type="SUPFAM" id="SSF158446">
    <property type="entry name" value="IVS-encoded protein-like"/>
    <property type="match status" value="1"/>
</dbReference>
<dbReference type="InterPro" id="IPR036583">
    <property type="entry name" value="23S_rRNA_IVS_sf"/>
</dbReference>
<dbReference type="InterPro" id="IPR012657">
    <property type="entry name" value="23S_rRNA-intervening_sequence"/>
</dbReference>
<dbReference type="NCBIfam" id="TIGR02436">
    <property type="entry name" value="four helix bundle protein"/>
    <property type="match status" value="1"/>
</dbReference>
<reference evidence="2" key="1">
    <citation type="submission" date="2017-09" db="EMBL/GenBank/DDBJ databases">
        <title>Depth-based differentiation of microbial function through sediment-hosted aquifers and enrichment of novel symbionts in the deep terrestrial subsurface.</title>
        <authorList>
            <person name="Probst A.J."/>
            <person name="Ladd B."/>
            <person name="Jarett J.K."/>
            <person name="Geller-Mcgrath D.E."/>
            <person name="Sieber C.M.K."/>
            <person name="Emerson J.B."/>
            <person name="Anantharaman K."/>
            <person name="Thomas B.C."/>
            <person name="Malmstrom R."/>
            <person name="Stieglmeier M."/>
            <person name="Klingl A."/>
            <person name="Woyke T."/>
            <person name="Ryan C.M."/>
            <person name="Banfield J.F."/>
        </authorList>
    </citation>
    <scope>NUCLEOTIDE SEQUENCE [LARGE SCALE GENOMIC DNA]</scope>
</reference>